<evidence type="ECO:0000256" key="5">
    <source>
        <dbReference type="PROSITE-ProRule" id="PRU00076"/>
    </source>
</evidence>
<dbReference type="InterPro" id="IPR024731">
    <property type="entry name" value="NELL2-like_EGF"/>
</dbReference>
<dbReference type="PROSITE" id="PS50958">
    <property type="entry name" value="SMB_2"/>
    <property type="match status" value="1"/>
</dbReference>
<keyword evidence="1 5" id="KW-0245">EGF-like domain</keyword>
<evidence type="ECO:0000256" key="6">
    <source>
        <dbReference type="SAM" id="SignalP"/>
    </source>
</evidence>
<keyword evidence="2 6" id="KW-0732">Signal</keyword>
<evidence type="ECO:0000256" key="1">
    <source>
        <dbReference type="ARBA" id="ARBA00022536"/>
    </source>
</evidence>
<evidence type="ECO:0000313" key="9">
    <source>
        <dbReference type="EMBL" id="CAH1277297.1"/>
    </source>
</evidence>
<feature type="domain" description="SMB" evidence="8">
    <location>
        <begin position="30"/>
        <end position="75"/>
    </location>
</feature>
<dbReference type="SMART" id="SM00181">
    <property type="entry name" value="EGF"/>
    <property type="match status" value="1"/>
</dbReference>
<dbReference type="AlphaFoldDB" id="A0A8S4MNA6"/>
<feature type="chain" id="PRO_5035716716" evidence="6">
    <location>
        <begin position="25"/>
        <end position="381"/>
    </location>
</feature>
<dbReference type="OrthoDB" id="2015116at2759"/>
<dbReference type="PROSITE" id="PS50026">
    <property type="entry name" value="EGF_3"/>
    <property type="match status" value="1"/>
</dbReference>
<dbReference type="InterPro" id="IPR001881">
    <property type="entry name" value="EGF-like_Ca-bd_dom"/>
</dbReference>
<evidence type="ECO:0000256" key="3">
    <source>
        <dbReference type="ARBA" id="ARBA00022737"/>
    </source>
</evidence>
<organism evidence="9 10">
    <name type="scientific">Branchiostoma lanceolatum</name>
    <name type="common">Common lancelet</name>
    <name type="synonym">Amphioxus lanceolatum</name>
    <dbReference type="NCBI Taxonomy" id="7740"/>
    <lineage>
        <taxon>Eukaryota</taxon>
        <taxon>Metazoa</taxon>
        <taxon>Chordata</taxon>
        <taxon>Cephalochordata</taxon>
        <taxon>Leptocardii</taxon>
        <taxon>Amphioxiformes</taxon>
        <taxon>Branchiostomatidae</taxon>
        <taxon>Branchiostoma</taxon>
    </lineage>
</organism>
<dbReference type="Pfam" id="PF12947">
    <property type="entry name" value="EGF_3"/>
    <property type="match status" value="1"/>
</dbReference>
<evidence type="ECO:0000259" key="8">
    <source>
        <dbReference type="PROSITE" id="PS50958"/>
    </source>
</evidence>
<dbReference type="InterPro" id="IPR000152">
    <property type="entry name" value="EGF-type_Asp/Asn_hydroxyl_site"/>
</dbReference>
<protein>
    <submittedName>
        <fullName evidence="9">UMOD protein</fullName>
    </submittedName>
</protein>
<feature type="signal peptide" evidence="6">
    <location>
        <begin position="1"/>
        <end position="24"/>
    </location>
</feature>
<name>A0A8S4MNA6_BRALA</name>
<dbReference type="CDD" id="cd00054">
    <property type="entry name" value="EGF_CA"/>
    <property type="match status" value="1"/>
</dbReference>
<feature type="domain" description="EGF-like" evidence="7">
    <location>
        <begin position="72"/>
        <end position="112"/>
    </location>
</feature>
<keyword evidence="10" id="KW-1185">Reference proteome</keyword>
<dbReference type="Proteomes" id="UP000838412">
    <property type="component" value="Unassembled WGS sequence"/>
</dbReference>
<keyword evidence="3" id="KW-0677">Repeat</keyword>
<proteinExistence type="predicted"/>
<evidence type="ECO:0000313" key="10">
    <source>
        <dbReference type="Proteomes" id="UP000838412"/>
    </source>
</evidence>
<reference evidence="9" key="1">
    <citation type="submission" date="2022-01" db="EMBL/GenBank/DDBJ databases">
        <authorList>
            <person name="Braso-Vives M."/>
        </authorList>
    </citation>
    <scope>NUCLEOTIDE SEQUENCE</scope>
</reference>
<evidence type="ECO:0000256" key="4">
    <source>
        <dbReference type="ARBA" id="ARBA00023157"/>
    </source>
</evidence>
<dbReference type="InterPro" id="IPR000742">
    <property type="entry name" value="EGF"/>
</dbReference>
<dbReference type="FunFam" id="2.10.25.10:FF:000038">
    <property type="entry name" value="Fibrillin 2"/>
    <property type="match status" value="1"/>
</dbReference>
<dbReference type="SMART" id="SM00179">
    <property type="entry name" value="EGF_CA"/>
    <property type="match status" value="1"/>
</dbReference>
<keyword evidence="4" id="KW-1015">Disulfide bond</keyword>
<comment type="caution">
    <text evidence="9">The sequence shown here is derived from an EMBL/GenBank/DDBJ whole genome shotgun (WGS) entry which is preliminary data.</text>
</comment>
<dbReference type="PROSITE" id="PS01187">
    <property type="entry name" value="EGF_CA"/>
    <property type="match status" value="1"/>
</dbReference>
<dbReference type="PROSITE" id="PS00524">
    <property type="entry name" value="SMB_1"/>
    <property type="match status" value="1"/>
</dbReference>
<sequence>MMMQSWWLHILVLLLSSTARRTTAQDFCRARGCCGDEDDSCTVDDGNGGVCYCDHFCAIGGDCCPDFNDYCDEDECARVPPVCHADATCTNTIGSYRCSCNPGFAGNGIQCIDDLICDNLLSPGWYRFVANTGGKMPETCVDQFHCGTQVPIWLNGAHPTDYNAVTLDGCINYGVPGDCCTLTVQIQGQDYRALVTKSGWRHMDVSITQDPVLHPPEIDLNKARVTFTCEVKYAENYDDGARFDVKFLVNGNRYPEIDAETAAPLTGAQKTIQLDAKYLGEFLPNPGLNMSTGWRSKMGHMVSCVVQSFWDVRSDVLSREFHSEGYWAGIQAEEANLTLPEDRHEEVTLRLYSTMPFWVYAGEAGHLPDHDTSIKDFFGLP</sequence>
<dbReference type="SUPFAM" id="SSF57196">
    <property type="entry name" value="EGF/Laminin"/>
    <property type="match status" value="1"/>
</dbReference>
<dbReference type="InterPro" id="IPR057774">
    <property type="entry name" value="D8C_UMOD/GP2/OIT3-like"/>
</dbReference>
<gene>
    <name evidence="9" type="primary">UMOD</name>
    <name evidence="9" type="ORF">BLAG_LOCUS26114</name>
</gene>
<evidence type="ECO:0000259" key="7">
    <source>
        <dbReference type="PROSITE" id="PS50026"/>
    </source>
</evidence>
<dbReference type="PROSITE" id="PS00010">
    <property type="entry name" value="ASX_HYDROXYL"/>
    <property type="match status" value="1"/>
</dbReference>
<evidence type="ECO:0000256" key="2">
    <source>
        <dbReference type="ARBA" id="ARBA00022729"/>
    </source>
</evidence>
<dbReference type="EMBL" id="CAKMNS010000245">
    <property type="protein sequence ID" value="CAH1277297.1"/>
    <property type="molecule type" value="Genomic_DNA"/>
</dbReference>
<accession>A0A8S4MNA6</accession>
<dbReference type="InterPro" id="IPR001212">
    <property type="entry name" value="Somatomedin_B_dom"/>
</dbReference>
<comment type="caution">
    <text evidence="5">Lacks conserved residue(s) required for the propagation of feature annotation.</text>
</comment>
<dbReference type="GO" id="GO:0005509">
    <property type="term" value="F:calcium ion binding"/>
    <property type="evidence" value="ECO:0007669"/>
    <property type="project" value="InterPro"/>
</dbReference>
<dbReference type="Gene3D" id="2.10.25.10">
    <property type="entry name" value="Laminin"/>
    <property type="match status" value="1"/>
</dbReference>
<dbReference type="InterPro" id="IPR018097">
    <property type="entry name" value="EGF_Ca-bd_CS"/>
</dbReference>
<dbReference type="PROSITE" id="PS01186">
    <property type="entry name" value="EGF_2"/>
    <property type="match status" value="1"/>
</dbReference>
<dbReference type="Pfam" id="PF23283">
    <property type="entry name" value="D8C_UMOD"/>
    <property type="match status" value="1"/>
</dbReference>